<evidence type="ECO:0000259" key="8">
    <source>
        <dbReference type="Pfam" id="PF01435"/>
    </source>
</evidence>
<evidence type="ECO:0000313" key="9">
    <source>
        <dbReference type="EMBL" id="GEC95195.1"/>
    </source>
</evidence>
<name>A0A4Y4CQE4_ZOORA</name>
<evidence type="ECO:0000256" key="7">
    <source>
        <dbReference type="SAM" id="Phobius"/>
    </source>
</evidence>
<dbReference type="EMBL" id="BJNV01000014">
    <property type="protein sequence ID" value="GEC95195.1"/>
    <property type="molecule type" value="Genomic_DNA"/>
</dbReference>
<dbReference type="RefSeq" id="WP_141350418.1">
    <property type="nucleotide sequence ID" value="NZ_BJNV01000014.1"/>
</dbReference>
<keyword evidence="5 6" id="KW-0482">Metalloprotease</keyword>
<dbReference type="GO" id="GO:0016020">
    <property type="term" value="C:membrane"/>
    <property type="evidence" value="ECO:0007669"/>
    <property type="project" value="TreeGrafter"/>
</dbReference>
<proteinExistence type="inferred from homology"/>
<dbReference type="PANTHER" id="PTHR22726">
    <property type="entry name" value="METALLOENDOPEPTIDASE OMA1"/>
    <property type="match status" value="1"/>
</dbReference>
<keyword evidence="3 6" id="KW-0378">Hydrolase</keyword>
<gene>
    <name evidence="9" type="ORF">ZRA01_12680</name>
</gene>
<dbReference type="GO" id="GO:0051603">
    <property type="term" value="P:proteolysis involved in protein catabolic process"/>
    <property type="evidence" value="ECO:0007669"/>
    <property type="project" value="TreeGrafter"/>
</dbReference>
<dbReference type="InterPro" id="IPR051156">
    <property type="entry name" value="Mito/Outer_Membr_Metalloprot"/>
</dbReference>
<feature type="transmembrane region" description="Helical" evidence="7">
    <location>
        <begin position="107"/>
        <end position="129"/>
    </location>
</feature>
<accession>A0A4Y4CQE4</accession>
<comment type="similarity">
    <text evidence="6">Belongs to the peptidase M48 family.</text>
</comment>
<dbReference type="OrthoDB" id="9810445at2"/>
<evidence type="ECO:0000256" key="1">
    <source>
        <dbReference type="ARBA" id="ARBA00022670"/>
    </source>
</evidence>
<evidence type="ECO:0000256" key="3">
    <source>
        <dbReference type="ARBA" id="ARBA00022801"/>
    </source>
</evidence>
<keyword evidence="4 6" id="KW-0862">Zinc</keyword>
<protein>
    <recommendedName>
        <fullName evidence="8">Peptidase M48 domain-containing protein</fullName>
    </recommendedName>
</protein>
<sequence length="363" mass="38523">MSQAAPIPARFYPAGGDAHGHPALVELAGDALQVLPEDSPPRQVPLTGLQAATRGFNHSQWAIAWPAESGGQHMLLIDEAAVGPLRAVAPALFAGGEGARRRSSRRFLVGITLLALVPLLVVVALLASLDHLTDRVVARIPPSVERQIGAAVLARTRLEGRLIDQGPAFEAVQAIGRRLARPGETLEFHLTERPEINAFAAPGGVVVVNSGLLKRAASAEEVAGVLAHEIAHVELRHSLRQIVRSAGLRVIFGALAGDYDALGGWAAQLGELKFSRDAEREADRRGLERLAEARVDPAGMLRFFETLEKAEAAGKAGQLPALLSTHPATQERIIWLREATTTAGGGPVEPLAIDWRAVAGSLR</sequence>
<evidence type="ECO:0000256" key="2">
    <source>
        <dbReference type="ARBA" id="ARBA00022723"/>
    </source>
</evidence>
<evidence type="ECO:0000256" key="4">
    <source>
        <dbReference type="ARBA" id="ARBA00022833"/>
    </source>
</evidence>
<dbReference type="CDD" id="cd07332">
    <property type="entry name" value="M48C_Oma1_like"/>
    <property type="match status" value="1"/>
</dbReference>
<evidence type="ECO:0000256" key="6">
    <source>
        <dbReference type="RuleBase" id="RU003983"/>
    </source>
</evidence>
<dbReference type="AlphaFoldDB" id="A0A4Y4CQE4"/>
<organism evidence="9 10">
    <name type="scientific">Zoogloea ramigera</name>
    <dbReference type="NCBI Taxonomy" id="350"/>
    <lineage>
        <taxon>Bacteria</taxon>
        <taxon>Pseudomonadati</taxon>
        <taxon>Pseudomonadota</taxon>
        <taxon>Betaproteobacteria</taxon>
        <taxon>Rhodocyclales</taxon>
        <taxon>Zoogloeaceae</taxon>
        <taxon>Zoogloea</taxon>
    </lineage>
</organism>
<dbReference type="Gene3D" id="3.30.2010.10">
    <property type="entry name" value="Metalloproteases ('zincins'), catalytic domain"/>
    <property type="match status" value="1"/>
</dbReference>
<dbReference type="PANTHER" id="PTHR22726:SF1">
    <property type="entry name" value="METALLOENDOPEPTIDASE OMA1, MITOCHONDRIAL"/>
    <property type="match status" value="1"/>
</dbReference>
<comment type="caution">
    <text evidence="9">The sequence shown here is derived from an EMBL/GenBank/DDBJ whole genome shotgun (WGS) entry which is preliminary data.</text>
</comment>
<keyword evidence="7" id="KW-1133">Transmembrane helix</keyword>
<reference evidence="9 10" key="1">
    <citation type="submission" date="2019-06" db="EMBL/GenBank/DDBJ databases">
        <title>Whole genome shotgun sequence of Zoogloea ramigera NBRC 15342.</title>
        <authorList>
            <person name="Hosoyama A."/>
            <person name="Uohara A."/>
            <person name="Ohji S."/>
            <person name="Ichikawa N."/>
        </authorList>
    </citation>
    <scope>NUCLEOTIDE SEQUENCE [LARGE SCALE GENOMIC DNA]</scope>
    <source>
        <strain evidence="9 10">NBRC 15342</strain>
    </source>
</reference>
<keyword evidence="1 6" id="KW-0645">Protease</keyword>
<dbReference type="Pfam" id="PF01435">
    <property type="entry name" value="Peptidase_M48"/>
    <property type="match status" value="1"/>
</dbReference>
<feature type="domain" description="Peptidase M48" evidence="8">
    <location>
        <begin position="175"/>
        <end position="338"/>
    </location>
</feature>
<dbReference type="GO" id="GO:0004222">
    <property type="term" value="F:metalloendopeptidase activity"/>
    <property type="evidence" value="ECO:0007669"/>
    <property type="project" value="InterPro"/>
</dbReference>
<evidence type="ECO:0000313" key="10">
    <source>
        <dbReference type="Proteomes" id="UP000318422"/>
    </source>
</evidence>
<dbReference type="InterPro" id="IPR001915">
    <property type="entry name" value="Peptidase_M48"/>
</dbReference>
<keyword evidence="10" id="KW-1185">Reference proteome</keyword>
<evidence type="ECO:0000256" key="5">
    <source>
        <dbReference type="ARBA" id="ARBA00023049"/>
    </source>
</evidence>
<keyword evidence="7" id="KW-0472">Membrane</keyword>
<dbReference type="Proteomes" id="UP000318422">
    <property type="component" value="Unassembled WGS sequence"/>
</dbReference>
<keyword evidence="2" id="KW-0479">Metal-binding</keyword>
<keyword evidence="7" id="KW-0812">Transmembrane</keyword>
<comment type="cofactor">
    <cofactor evidence="6">
        <name>Zn(2+)</name>
        <dbReference type="ChEBI" id="CHEBI:29105"/>
    </cofactor>
    <text evidence="6">Binds 1 zinc ion per subunit.</text>
</comment>
<dbReference type="GO" id="GO:0046872">
    <property type="term" value="F:metal ion binding"/>
    <property type="evidence" value="ECO:0007669"/>
    <property type="project" value="UniProtKB-KW"/>
</dbReference>